<reference evidence="1" key="1">
    <citation type="submission" date="2014-11" db="EMBL/GenBank/DDBJ databases">
        <authorList>
            <person name="Amaro Gonzalez C."/>
        </authorList>
    </citation>
    <scope>NUCLEOTIDE SEQUENCE</scope>
</reference>
<accession>A0A0E9QX12</accession>
<dbReference type="EMBL" id="GBXM01087827">
    <property type="protein sequence ID" value="JAH20750.1"/>
    <property type="molecule type" value="Transcribed_RNA"/>
</dbReference>
<protein>
    <submittedName>
        <fullName evidence="1">Uncharacterized protein</fullName>
    </submittedName>
</protein>
<name>A0A0E9QX12_ANGAN</name>
<proteinExistence type="predicted"/>
<dbReference type="AlphaFoldDB" id="A0A0E9QX12"/>
<organism evidence="1">
    <name type="scientific">Anguilla anguilla</name>
    <name type="common">European freshwater eel</name>
    <name type="synonym">Muraena anguilla</name>
    <dbReference type="NCBI Taxonomy" id="7936"/>
    <lineage>
        <taxon>Eukaryota</taxon>
        <taxon>Metazoa</taxon>
        <taxon>Chordata</taxon>
        <taxon>Craniata</taxon>
        <taxon>Vertebrata</taxon>
        <taxon>Euteleostomi</taxon>
        <taxon>Actinopterygii</taxon>
        <taxon>Neopterygii</taxon>
        <taxon>Teleostei</taxon>
        <taxon>Anguilliformes</taxon>
        <taxon>Anguillidae</taxon>
        <taxon>Anguilla</taxon>
    </lineage>
</organism>
<reference evidence="1" key="2">
    <citation type="journal article" date="2015" name="Fish Shellfish Immunol.">
        <title>Early steps in the European eel (Anguilla anguilla)-Vibrio vulnificus interaction in the gills: Role of the RtxA13 toxin.</title>
        <authorList>
            <person name="Callol A."/>
            <person name="Pajuelo D."/>
            <person name="Ebbesson L."/>
            <person name="Teles M."/>
            <person name="MacKenzie S."/>
            <person name="Amaro C."/>
        </authorList>
    </citation>
    <scope>NUCLEOTIDE SEQUENCE</scope>
</reference>
<evidence type="ECO:0000313" key="1">
    <source>
        <dbReference type="EMBL" id="JAH20750.1"/>
    </source>
</evidence>
<sequence>MLNGYHKVNKRWQSHTCSSGTCQPHVRLPKPFFLK</sequence>